<organism evidence="2 3">
    <name type="scientific">Glutamicibacter arilaitensis (strain DSM 16368 / CIP 108037 / IAM 15318 / JCM 13566 / NCIMB 14258 / Re117)</name>
    <name type="common">Arthrobacter arilaitensis</name>
    <dbReference type="NCBI Taxonomy" id="861360"/>
    <lineage>
        <taxon>Bacteria</taxon>
        <taxon>Bacillati</taxon>
        <taxon>Actinomycetota</taxon>
        <taxon>Actinomycetes</taxon>
        <taxon>Micrococcales</taxon>
        <taxon>Micrococcaceae</taxon>
        <taxon>Glutamicibacter</taxon>
    </lineage>
</organism>
<reference evidence="3" key="2">
    <citation type="submission" date="2010-07" db="EMBL/GenBank/DDBJ databases">
        <title>Complete genome sequence of Arthrobacter arilaitensis (strain DSM 16368 / CIP 108037 / JCM 13566 / Re117).</title>
        <authorList>
            <person name="Genoscope."/>
        </authorList>
    </citation>
    <scope>NUCLEOTIDE SEQUENCE [LARGE SCALE GENOMIC DNA]</scope>
    <source>
        <strain evidence="3">DSM 16368 / CIP 108037 / IAM 15318 / JCM 13566 / Re117</strain>
    </source>
</reference>
<evidence type="ECO:0008006" key="4">
    <source>
        <dbReference type="Google" id="ProtNLM"/>
    </source>
</evidence>
<accession>A0ABM9PTM7</accession>
<sequence length="271" mass="28774">MPTFDNPLSDAAEASEALRGLAHATRTFDNPADTYAVIGDLLSGLRSLRQVFDQLATTHLTHRNRAFNDAGDHKIGAGDALAASDELHHAGSLLDAANDRLDAASQASGRIAWHPATSVAETVQRYVSVVFLQGEDADRVLDQIETDGITAGIQHLQGWDYGNETTDTALAHGHVYDAVPTGALDWTAEHGDYVLVANRHLGHVSLLRKTAFDTNVLATPDGVSTDIAPARPDDPPARHAPGAPSAREDAFGHPFRPAHISAVIQGRGLGL</sequence>
<dbReference type="RefSeq" id="WP_013347763.1">
    <property type="nucleotide sequence ID" value="NC_014550.1"/>
</dbReference>
<gene>
    <name evidence="2" type="ordered locus">AARI_03740</name>
</gene>
<reference evidence="3" key="1">
    <citation type="journal article" date="2010" name="PLoS ONE">
        <title>The Arthrobacter arilaitensis Re117 genome sequence reveals its genetic adaptation to the surface of cheese.</title>
        <authorList>
            <person name="Monnet C."/>
            <person name="Loux V."/>
            <person name="Gibrat J.F."/>
            <person name="Spinnler E."/>
            <person name="Barbe V."/>
            <person name="Vacherie B."/>
            <person name="Gavory F."/>
            <person name="Gourbeyre E."/>
            <person name="Siguier P."/>
            <person name="Chandler M."/>
            <person name="Elleuch R."/>
            <person name="Irlinger F."/>
            <person name="Vallaeys T."/>
        </authorList>
    </citation>
    <scope>NUCLEOTIDE SEQUENCE</scope>
    <source>
        <strain evidence="3">DSM 16368 / CIP 108037 / IAM 15318 / JCM 13566 / Re117</strain>
    </source>
</reference>
<feature type="region of interest" description="Disordered" evidence="1">
    <location>
        <begin position="223"/>
        <end position="252"/>
    </location>
</feature>
<proteinExistence type="predicted"/>
<evidence type="ECO:0000256" key="1">
    <source>
        <dbReference type="SAM" id="MobiDB-lite"/>
    </source>
</evidence>
<evidence type="ECO:0000313" key="2">
    <source>
        <dbReference type="EMBL" id="CBT74610.1"/>
    </source>
</evidence>
<dbReference type="EMBL" id="FQ311875">
    <property type="protein sequence ID" value="CBT74610.1"/>
    <property type="molecule type" value="Genomic_DNA"/>
</dbReference>
<name>A0ABM9PTM7_GLUAR</name>
<dbReference type="GeneID" id="303183990"/>
<dbReference type="Proteomes" id="UP000006878">
    <property type="component" value="Chromosome"/>
</dbReference>
<keyword evidence="3" id="KW-1185">Reference proteome</keyword>
<protein>
    <recommendedName>
        <fullName evidence="4">WXG100 family type VII secretion target</fullName>
    </recommendedName>
</protein>
<evidence type="ECO:0000313" key="3">
    <source>
        <dbReference type="Proteomes" id="UP000006878"/>
    </source>
</evidence>